<feature type="region of interest" description="Disordered" evidence="17">
    <location>
        <begin position="522"/>
        <end position="555"/>
    </location>
</feature>
<feature type="transmembrane region" description="Helical" evidence="18">
    <location>
        <begin position="303"/>
        <end position="324"/>
    </location>
</feature>
<keyword evidence="12 18" id="KW-1133">Transmembrane helix</keyword>
<evidence type="ECO:0000256" key="4">
    <source>
        <dbReference type="ARBA" id="ARBA00004922"/>
    </source>
</evidence>
<dbReference type="NCBIfam" id="TIGR04154">
    <property type="entry name" value="archaeo_STT3"/>
    <property type="match status" value="1"/>
</dbReference>
<keyword evidence="23" id="KW-1185">Reference proteome</keyword>
<dbReference type="InterPro" id="IPR048307">
    <property type="entry name" value="STT3_N"/>
</dbReference>
<evidence type="ECO:0000256" key="11">
    <source>
        <dbReference type="ARBA" id="ARBA00022842"/>
    </source>
</evidence>
<sequence>MSTDTERVDGETETSPSFLSTWEEWYHVPVIGVVMLFMFWVRTQSYDRFGMEDGVPSLAAVDSWYHWRTVQWTAENYPRTMPYEIWTGFPTGEYVGQFGTLFDQIIVTIAMIVGLGDPSPETLYTVSLLAVPAMAALVAIPVFYMGRRLGRTIGGIASVILLALAPGQFLSRTVTGQLQHHVAEVLFMAIAVLAMMVALRVAERERPIYELVADGDWDALRTPTIYSALAGIALSLYVWVWPAGVVLIGIFGVFFAVQLCLDYVRGVSPDHVAFVGAVSFGITAVATLLLMERPEFGSPSNFGLLQPATAALVAVGCVFMAWLARQWDGREIDRQYYPAAIGGLIVAAFGVMWLVLPDLYSTLIGNLTGRLLPIDPSATTLTIQEAQPPADFTAHVFNEFGAAFYTMLVGLGLLIARPFLGREYRTEYTLVIVWSLFLTSMAATQVRFSYYLLLAVAVVNAVVVAETLRFLDFDASVTDGIDSLRGVEAYQVIVLVMVVLLLFAPLLPPVAAAGTTAWDRGGAAQPHHSSTAWEPSNQWLAENTPEPGDWGGADNASELDYYGTYDYPEDGDFDYPVGSYGVLSWWDYGHLITVQGERIPHSNPFQQNARSSSAFLTADSEERSELILDAIAAGESPRDHTNEQLEAMIAENEDAHEEIRYVMIDHEMAGGKFAAITQWTGPEYAHYTTPEDFEPGEQIDRDEVAERFAHVPYDDTTLSRLYFDDAAGMENYRLVHENDEDMAGFVSYAIVDADTDRVLLDENGEPEVFVNRMVTPQVQQELALLQQHPQYEHVDVEIFDQREGPAVKTYERVEGATITGSADVSDHEEATVTAVVELESGADRGTFDYVQEAELDESGEFELTVPYATNDELGVEDGYTNSAVEATEEYTVTVTAPAADDDGFEVYEGETAVPETAVVAGENVDVTLEEVAFEDSEAADDEEEGETDDANETDDGTDGEAVDPIGDQDATGENGEDEAAAGSVAAEAAG</sequence>
<evidence type="ECO:0000256" key="2">
    <source>
        <dbReference type="ARBA" id="ARBA00001946"/>
    </source>
</evidence>
<evidence type="ECO:0000256" key="9">
    <source>
        <dbReference type="ARBA" id="ARBA00022692"/>
    </source>
</evidence>
<dbReference type="Pfam" id="PF02516">
    <property type="entry name" value="STT3"/>
    <property type="match status" value="1"/>
</dbReference>
<keyword evidence="7" id="KW-0328">Glycosyltransferase</keyword>
<feature type="transmembrane region" description="Helical" evidence="18">
    <location>
        <begin position="336"/>
        <end position="356"/>
    </location>
</feature>
<keyword evidence="14" id="KW-0464">Manganese</keyword>
<dbReference type="OrthoDB" id="82393at2157"/>
<evidence type="ECO:0000256" key="8">
    <source>
        <dbReference type="ARBA" id="ARBA00022679"/>
    </source>
</evidence>
<evidence type="ECO:0000256" key="15">
    <source>
        <dbReference type="ARBA" id="ARBA00030679"/>
    </source>
</evidence>
<dbReference type="InterPro" id="IPR041154">
    <property type="entry name" value="AglB_P1"/>
</dbReference>
<keyword evidence="11" id="KW-0460">Magnesium</keyword>
<evidence type="ECO:0000256" key="18">
    <source>
        <dbReference type="SAM" id="Phobius"/>
    </source>
</evidence>
<dbReference type="Proteomes" id="UP000281431">
    <property type="component" value="Unassembled WGS sequence"/>
</dbReference>
<dbReference type="GO" id="GO:0005886">
    <property type="term" value="C:plasma membrane"/>
    <property type="evidence" value="ECO:0007669"/>
    <property type="project" value="UniProtKB-SubCell"/>
</dbReference>
<keyword evidence="10" id="KW-0479">Metal-binding</keyword>
<feature type="transmembrane region" description="Helical" evidence="18">
    <location>
        <begin position="402"/>
        <end position="420"/>
    </location>
</feature>
<evidence type="ECO:0000259" key="20">
    <source>
        <dbReference type="Pfam" id="PF18079"/>
    </source>
</evidence>
<evidence type="ECO:0000256" key="13">
    <source>
        <dbReference type="ARBA" id="ARBA00023136"/>
    </source>
</evidence>
<comment type="caution">
    <text evidence="22">The sequence shown here is derived from an EMBL/GenBank/DDBJ whole genome shotgun (WGS) entry which is preliminary data.</text>
</comment>
<feature type="transmembrane region" description="Helical" evidence="18">
    <location>
        <begin position="246"/>
        <end position="264"/>
    </location>
</feature>
<evidence type="ECO:0000256" key="12">
    <source>
        <dbReference type="ARBA" id="ARBA00022989"/>
    </source>
</evidence>
<feature type="domain" description="Archaeal glycosylation protein B peripheral" evidence="20">
    <location>
        <begin position="815"/>
        <end position="924"/>
    </location>
</feature>
<feature type="transmembrane region" description="Helical" evidence="18">
    <location>
        <begin position="450"/>
        <end position="468"/>
    </location>
</feature>
<dbReference type="GO" id="GO:0046872">
    <property type="term" value="F:metal ion binding"/>
    <property type="evidence" value="ECO:0007669"/>
    <property type="project" value="UniProtKB-KW"/>
</dbReference>
<dbReference type="InterPro" id="IPR054479">
    <property type="entry name" value="AglB-like_core"/>
</dbReference>
<evidence type="ECO:0000256" key="10">
    <source>
        <dbReference type="ARBA" id="ARBA00022723"/>
    </source>
</evidence>
<evidence type="ECO:0000313" key="22">
    <source>
        <dbReference type="EMBL" id="RQH01963.1"/>
    </source>
</evidence>
<evidence type="ECO:0000256" key="1">
    <source>
        <dbReference type="ARBA" id="ARBA00001936"/>
    </source>
</evidence>
<name>A0A3N6NQ81_NATCH</name>
<evidence type="ECO:0000256" key="5">
    <source>
        <dbReference type="ARBA" id="ARBA00010810"/>
    </source>
</evidence>
<feature type="transmembrane region" description="Helical" evidence="18">
    <location>
        <begin position="427"/>
        <end position="444"/>
    </location>
</feature>
<keyword evidence="9 18" id="KW-0812">Transmembrane</keyword>
<reference evidence="22 23" key="1">
    <citation type="submission" date="2018-10" db="EMBL/GenBank/DDBJ databases">
        <title>Natrarchaeobius chitinivorans gen. nov., sp. nov., and Natrarchaeobius haloalkaliphilus sp. nov., alkaliphilic, chitin-utilizing haloarchaea from hypersaline alkaline lakes.</title>
        <authorList>
            <person name="Sorokin D.Y."/>
            <person name="Elcheninov A.G."/>
            <person name="Kostrikina N.A."/>
            <person name="Bale N.J."/>
            <person name="Sinninghe Damste J.S."/>
            <person name="Khijniak T.V."/>
            <person name="Kublanov I.V."/>
            <person name="Toshchakov S.V."/>
        </authorList>
    </citation>
    <scope>NUCLEOTIDE SEQUENCE [LARGE SCALE GENOMIC DNA]</scope>
    <source>
        <strain evidence="22 23">AArcht7</strain>
    </source>
</reference>
<dbReference type="Pfam" id="PF22627">
    <property type="entry name" value="AglB_core-like"/>
    <property type="match status" value="1"/>
</dbReference>
<dbReference type="EC" id="2.4.99.21" evidence="6"/>
<comment type="subcellular location">
    <subcellularLocation>
        <location evidence="3">Cell membrane</location>
        <topology evidence="3">Multi-pass membrane protein</topology>
    </subcellularLocation>
</comment>
<feature type="transmembrane region" description="Helical" evidence="18">
    <location>
        <begin position="271"/>
        <end position="291"/>
    </location>
</feature>
<comment type="catalytic activity">
    <reaction evidence="16">
        <text>an archaeal dolichyl phosphooligosaccharide + [protein]-L-asparagine = an archaeal dolichyl phosphate + a glycoprotein with the oligosaccharide chain attached by N-beta-D-glycosyl linkage to a protein L-asparagine.</text>
        <dbReference type="EC" id="2.4.99.21"/>
    </reaction>
</comment>
<feature type="region of interest" description="Disordered" evidence="17">
    <location>
        <begin position="933"/>
        <end position="990"/>
    </location>
</feature>
<evidence type="ECO:0000256" key="7">
    <source>
        <dbReference type="ARBA" id="ARBA00022676"/>
    </source>
</evidence>
<feature type="transmembrane region" description="Helical" evidence="18">
    <location>
        <begin position="94"/>
        <end position="116"/>
    </location>
</feature>
<dbReference type="EMBL" id="REFZ01000003">
    <property type="protein sequence ID" value="RQH01963.1"/>
    <property type="molecule type" value="Genomic_DNA"/>
</dbReference>
<feature type="compositionally biased region" description="Acidic residues" evidence="17">
    <location>
        <begin position="933"/>
        <end position="961"/>
    </location>
</feature>
<dbReference type="GO" id="GO:0004576">
    <property type="term" value="F:oligosaccharyl transferase activity"/>
    <property type="evidence" value="ECO:0007669"/>
    <property type="project" value="InterPro"/>
</dbReference>
<feature type="compositionally biased region" description="Low complexity" evidence="17">
    <location>
        <begin position="980"/>
        <end position="990"/>
    </location>
</feature>
<protein>
    <recommendedName>
        <fullName evidence="6">dolichyl-phosphooligosaccharide-protein glycotransferase</fullName>
        <ecNumber evidence="6">2.4.99.21</ecNumber>
    </recommendedName>
    <alternativeName>
        <fullName evidence="15">Oligosaccharyl transferase</fullName>
    </alternativeName>
</protein>
<evidence type="ECO:0000259" key="21">
    <source>
        <dbReference type="Pfam" id="PF22627"/>
    </source>
</evidence>
<accession>A0A3N6NQ81</accession>
<comment type="cofactor">
    <cofactor evidence="1">
        <name>Mn(2+)</name>
        <dbReference type="ChEBI" id="CHEBI:29035"/>
    </cofactor>
</comment>
<keyword evidence="13 18" id="KW-0472">Membrane</keyword>
<comment type="cofactor">
    <cofactor evidence="2">
        <name>Mg(2+)</name>
        <dbReference type="ChEBI" id="CHEBI:18420"/>
    </cofactor>
</comment>
<dbReference type="AlphaFoldDB" id="A0A3N6NQ81"/>
<organism evidence="22 23">
    <name type="scientific">Natrarchaeobius chitinivorans</name>
    <dbReference type="NCBI Taxonomy" id="1679083"/>
    <lineage>
        <taxon>Archaea</taxon>
        <taxon>Methanobacteriati</taxon>
        <taxon>Methanobacteriota</taxon>
        <taxon>Stenosarchaea group</taxon>
        <taxon>Halobacteria</taxon>
        <taxon>Halobacteriales</taxon>
        <taxon>Natrialbaceae</taxon>
        <taxon>Natrarchaeobius</taxon>
    </lineage>
</organism>
<feature type="transmembrane region" description="Helical" evidence="18">
    <location>
        <begin position="489"/>
        <end position="507"/>
    </location>
</feature>
<keyword evidence="8 22" id="KW-0808">Transferase</keyword>
<comment type="pathway">
    <text evidence="4">Protein modification; protein glycosylation.</text>
</comment>
<evidence type="ECO:0000313" key="23">
    <source>
        <dbReference type="Proteomes" id="UP000281431"/>
    </source>
</evidence>
<feature type="transmembrane region" description="Helical" evidence="18">
    <location>
        <begin position="25"/>
        <end position="41"/>
    </location>
</feature>
<feature type="domain" description="Oligosaccharyl transferase STT3 N-terminal" evidence="19">
    <location>
        <begin position="33"/>
        <end position="263"/>
    </location>
</feature>
<feature type="domain" description="AglB-like core" evidence="21">
    <location>
        <begin position="532"/>
        <end position="632"/>
    </location>
</feature>
<proteinExistence type="inferred from homology"/>
<dbReference type="InterPro" id="IPR026410">
    <property type="entry name" value="OlisacTrfase_arch"/>
</dbReference>
<evidence type="ECO:0000259" key="19">
    <source>
        <dbReference type="Pfam" id="PF02516"/>
    </source>
</evidence>
<feature type="transmembrane region" description="Helical" evidence="18">
    <location>
        <begin position="182"/>
        <end position="202"/>
    </location>
</feature>
<gene>
    <name evidence="22" type="ORF">EA472_06575</name>
</gene>
<feature type="transmembrane region" description="Helical" evidence="18">
    <location>
        <begin position="152"/>
        <end position="170"/>
    </location>
</feature>
<dbReference type="Gene3D" id="3.40.50.12610">
    <property type="match status" value="1"/>
</dbReference>
<evidence type="ECO:0000256" key="3">
    <source>
        <dbReference type="ARBA" id="ARBA00004651"/>
    </source>
</evidence>
<evidence type="ECO:0000256" key="17">
    <source>
        <dbReference type="SAM" id="MobiDB-lite"/>
    </source>
</evidence>
<dbReference type="InterPro" id="IPR003674">
    <property type="entry name" value="Oligo_trans_STT3"/>
</dbReference>
<evidence type="ECO:0000256" key="6">
    <source>
        <dbReference type="ARBA" id="ARBA00012602"/>
    </source>
</evidence>
<feature type="transmembrane region" description="Helical" evidence="18">
    <location>
        <begin position="223"/>
        <end position="240"/>
    </location>
</feature>
<feature type="transmembrane region" description="Helical" evidence="18">
    <location>
        <begin position="122"/>
        <end position="145"/>
    </location>
</feature>
<evidence type="ECO:0000256" key="16">
    <source>
        <dbReference type="ARBA" id="ARBA00034066"/>
    </source>
</evidence>
<evidence type="ECO:0000256" key="14">
    <source>
        <dbReference type="ARBA" id="ARBA00023211"/>
    </source>
</evidence>
<dbReference type="PANTHER" id="PTHR13872:SF1">
    <property type="entry name" value="DOLICHYL-DIPHOSPHOOLIGOSACCHARIDE--PROTEIN GLYCOSYLTRANSFERASE SUBUNIT STT3B"/>
    <property type="match status" value="1"/>
</dbReference>
<dbReference type="Pfam" id="PF18079">
    <property type="entry name" value="AglB_L1"/>
    <property type="match status" value="1"/>
</dbReference>
<dbReference type="UniPathway" id="UPA00378"/>
<comment type="similarity">
    <text evidence="5">Belongs to the STT3 family.</text>
</comment>
<dbReference type="Gene3D" id="2.60.40.3390">
    <property type="match status" value="1"/>
</dbReference>
<dbReference type="PANTHER" id="PTHR13872">
    <property type="entry name" value="DOLICHYL-DIPHOSPHOOLIGOSACCHARIDE--PROTEIN GLYCOSYLTRANSFERASE SUBUNIT"/>
    <property type="match status" value="1"/>
</dbReference>
<feature type="compositionally biased region" description="Polar residues" evidence="17">
    <location>
        <begin position="527"/>
        <end position="541"/>
    </location>
</feature>